<feature type="domain" description="DUF547" evidence="2">
    <location>
        <begin position="75"/>
        <end position="200"/>
    </location>
</feature>
<dbReference type="RefSeq" id="WP_256410490.1">
    <property type="nucleotide sequence ID" value="NZ_JANHDM010000001.1"/>
</dbReference>
<comment type="caution">
    <text evidence="3">The sequence shown here is derived from an EMBL/GenBank/DDBJ whole genome shotgun (WGS) entry which is preliminary data.</text>
</comment>
<dbReference type="AlphaFoldDB" id="A0ABD5R059"/>
<dbReference type="EMBL" id="JBHSKY010000006">
    <property type="protein sequence ID" value="MFC5278286.1"/>
    <property type="molecule type" value="Genomic_DNA"/>
</dbReference>
<dbReference type="Pfam" id="PF04784">
    <property type="entry name" value="DUF547"/>
    <property type="match status" value="1"/>
</dbReference>
<protein>
    <submittedName>
        <fullName evidence="3">DUF547 domain-containing protein</fullName>
    </submittedName>
</protein>
<organism evidence="3 4">
    <name type="scientific">Halorubrum rubrum</name>
    <dbReference type="NCBI Taxonomy" id="1126240"/>
    <lineage>
        <taxon>Archaea</taxon>
        <taxon>Methanobacteriati</taxon>
        <taxon>Methanobacteriota</taxon>
        <taxon>Stenosarchaea group</taxon>
        <taxon>Halobacteria</taxon>
        <taxon>Halobacteriales</taxon>
        <taxon>Haloferacaceae</taxon>
        <taxon>Halorubrum</taxon>
    </lineage>
</organism>
<dbReference type="PANTHER" id="PTHR46361:SF3">
    <property type="entry name" value="ELECTRON CARRIER_ PROTEIN DISULFIDE OXIDOREDUCTASE"/>
    <property type="match status" value="1"/>
</dbReference>
<evidence type="ECO:0000313" key="4">
    <source>
        <dbReference type="Proteomes" id="UP001596118"/>
    </source>
</evidence>
<gene>
    <name evidence="3" type="ORF">ACFPM1_05860</name>
</gene>
<feature type="region of interest" description="Disordered" evidence="1">
    <location>
        <begin position="1"/>
        <end position="36"/>
    </location>
</feature>
<dbReference type="InterPro" id="IPR006869">
    <property type="entry name" value="DUF547"/>
</dbReference>
<name>A0ABD5R059_9EURY</name>
<sequence length="269" mass="29592">MTAPESTSAPDSDRAPPDESDSASDDGRLESPDDPALVAASQRFLRAVRTPDDRGPALDAARKRIEDASPDHLDALGPDDRLAFWLNVYNAATGAALLADPDRFAARRRFFGEPIVTVAGTDLSLDRIEHGILRGSQWKYGLGYVPNPVPSAFVRRHRVADPDPRVHFALNCGAASCPAVAAYDVTDVDDQLDRAAASYLRSETVVEDGIARVPRLLLWYRGDFGGRAGIRALLREHDVIDPDAIPRIRYREYDWSLALDAFRNEEGTR</sequence>
<dbReference type="Proteomes" id="UP001596118">
    <property type="component" value="Unassembled WGS sequence"/>
</dbReference>
<evidence type="ECO:0000259" key="2">
    <source>
        <dbReference type="Pfam" id="PF04784"/>
    </source>
</evidence>
<accession>A0ABD5R059</accession>
<evidence type="ECO:0000313" key="3">
    <source>
        <dbReference type="EMBL" id="MFC5278286.1"/>
    </source>
</evidence>
<evidence type="ECO:0000256" key="1">
    <source>
        <dbReference type="SAM" id="MobiDB-lite"/>
    </source>
</evidence>
<reference evidence="3 4" key="1">
    <citation type="journal article" date="2019" name="Int. J. Syst. Evol. Microbiol.">
        <title>The Global Catalogue of Microorganisms (GCM) 10K type strain sequencing project: providing services to taxonomists for standard genome sequencing and annotation.</title>
        <authorList>
            <consortium name="The Broad Institute Genomics Platform"/>
            <consortium name="The Broad Institute Genome Sequencing Center for Infectious Disease"/>
            <person name="Wu L."/>
            <person name="Ma J."/>
        </authorList>
    </citation>
    <scope>NUCLEOTIDE SEQUENCE [LARGE SCALE GENOMIC DNA]</scope>
    <source>
        <strain evidence="3 4">CGMCC 1.12124</strain>
    </source>
</reference>
<proteinExistence type="predicted"/>
<keyword evidence="4" id="KW-1185">Reference proteome</keyword>
<feature type="compositionally biased region" description="Low complexity" evidence="1">
    <location>
        <begin position="1"/>
        <end position="10"/>
    </location>
</feature>
<dbReference type="PANTHER" id="PTHR46361">
    <property type="entry name" value="ELECTRON CARRIER/ PROTEIN DISULFIDE OXIDOREDUCTASE"/>
    <property type="match status" value="1"/>
</dbReference>